<evidence type="ECO:0000256" key="1">
    <source>
        <dbReference type="ARBA" id="ARBA00022737"/>
    </source>
</evidence>
<dbReference type="AlphaFoldDB" id="A0A5C6E7A4"/>
<dbReference type="OrthoDB" id="242247at2"/>
<keyword evidence="3" id="KW-1185">Reference proteome</keyword>
<dbReference type="Proteomes" id="UP000315471">
    <property type="component" value="Unassembled WGS sequence"/>
</dbReference>
<name>A0A5C6E7A4_9BACT</name>
<dbReference type="GO" id="GO:0016491">
    <property type="term" value="F:oxidoreductase activity"/>
    <property type="evidence" value="ECO:0007669"/>
    <property type="project" value="TreeGrafter"/>
</dbReference>
<dbReference type="InterPro" id="IPR016024">
    <property type="entry name" value="ARM-type_fold"/>
</dbReference>
<dbReference type="Pfam" id="PF02985">
    <property type="entry name" value="HEAT"/>
    <property type="match status" value="1"/>
</dbReference>
<dbReference type="Gene3D" id="1.25.10.10">
    <property type="entry name" value="Leucine-rich Repeat Variant"/>
    <property type="match status" value="3"/>
</dbReference>
<gene>
    <name evidence="2" type="ORF">Q31b_25820</name>
</gene>
<reference evidence="2 3" key="1">
    <citation type="submission" date="2019-02" db="EMBL/GenBank/DDBJ databases">
        <title>Deep-cultivation of Planctomycetes and their phenomic and genomic characterization uncovers novel biology.</title>
        <authorList>
            <person name="Wiegand S."/>
            <person name="Jogler M."/>
            <person name="Boedeker C."/>
            <person name="Pinto D."/>
            <person name="Vollmers J."/>
            <person name="Rivas-Marin E."/>
            <person name="Kohn T."/>
            <person name="Peeters S.H."/>
            <person name="Heuer A."/>
            <person name="Rast P."/>
            <person name="Oberbeckmann S."/>
            <person name="Bunk B."/>
            <person name="Jeske O."/>
            <person name="Meyerdierks A."/>
            <person name="Storesund J.E."/>
            <person name="Kallscheuer N."/>
            <person name="Luecker S."/>
            <person name="Lage O.M."/>
            <person name="Pohl T."/>
            <person name="Merkel B.J."/>
            <person name="Hornburger P."/>
            <person name="Mueller R.-W."/>
            <person name="Bruemmer F."/>
            <person name="Labrenz M."/>
            <person name="Spormann A.M."/>
            <person name="Op Den Camp H."/>
            <person name="Overmann J."/>
            <person name="Amann R."/>
            <person name="Jetten M.S.M."/>
            <person name="Mascher T."/>
            <person name="Medema M.H."/>
            <person name="Devos D.P."/>
            <person name="Kaster A.-K."/>
            <person name="Ovreas L."/>
            <person name="Rohde M."/>
            <person name="Galperin M.Y."/>
            <person name="Jogler C."/>
        </authorList>
    </citation>
    <scope>NUCLEOTIDE SEQUENCE [LARGE SCALE GENOMIC DNA]</scope>
    <source>
        <strain evidence="2 3">Q31b</strain>
    </source>
</reference>
<comment type="caution">
    <text evidence="2">The sequence shown here is derived from an EMBL/GenBank/DDBJ whole genome shotgun (WGS) entry which is preliminary data.</text>
</comment>
<dbReference type="InterPro" id="IPR004155">
    <property type="entry name" value="PBS_lyase_HEAT"/>
</dbReference>
<dbReference type="InterPro" id="IPR000357">
    <property type="entry name" value="HEAT"/>
</dbReference>
<proteinExistence type="predicted"/>
<dbReference type="EMBL" id="SJPY01000003">
    <property type="protein sequence ID" value="TWU43541.1"/>
    <property type="molecule type" value="Genomic_DNA"/>
</dbReference>
<dbReference type="PANTHER" id="PTHR12697">
    <property type="entry name" value="PBS LYASE HEAT-LIKE PROTEIN"/>
    <property type="match status" value="1"/>
</dbReference>
<dbReference type="SUPFAM" id="SSF48371">
    <property type="entry name" value="ARM repeat"/>
    <property type="match status" value="2"/>
</dbReference>
<sequence length="352" mass="37564">MNFSLRSNDGSCSTCLSRVLVLLVLWSLFSINVSAIANGQDAVETEAFAKAIKDLNDGSAKVRDAAASKLGQLRLNPKVSVLALTLALKDDDMRVRSSAAQSLGKFGGDAKFAAAFLIQAVEKINRRRDAVGDSVEAKAAYPAAQDVISDGFTFTSKETLFLSHCIDALGKIEADPDTVVPVLMHALKNDDEVVRAAAAFAMGNIGADAKDAITPLIAALRDESPAVRLRATTAFWNFGPVASSAVPALTKSLEDDSIMVRIRAAVALHKVAPEGPNEAAVQALIDTMGDHDWRFRKEATYAFTKIDPDKVTPDAVAALRDAQTDAHEQVRDIATLTLRQIGSLKTADDQSK</sequence>
<keyword evidence="2" id="KW-0456">Lyase</keyword>
<dbReference type="GO" id="GO:0016829">
    <property type="term" value="F:lyase activity"/>
    <property type="evidence" value="ECO:0007669"/>
    <property type="project" value="UniProtKB-KW"/>
</dbReference>
<dbReference type="SMART" id="SM00567">
    <property type="entry name" value="EZ_HEAT"/>
    <property type="match status" value="6"/>
</dbReference>
<accession>A0A5C6E7A4</accession>
<evidence type="ECO:0000313" key="3">
    <source>
        <dbReference type="Proteomes" id="UP000315471"/>
    </source>
</evidence>
<evidence type="ECO:0000313" key="2">
    <source>
        <dbReference type="EMBL" id="TWU43541.1"/>
    </source>
</evidence>
<dbReference type="PANTHER" id="PTHR12697:SF5">
    <property type="entry name" value="DEOXYHYPUSINE HYDROXYLASE"/>
    <property type="match status" value="1"/>
</dbReference>
<keyword evidence="1" id="KW-0677">Repeat</keyword>
<organism evidence="2 3">
    <name type="scientific">Novipirellula aureliae</name>
    <dbReference type="NCBI Taxonomy" id="2527966"/>
    <lineage>
        <taxon>Bacteria</taxon>
        <taxon>Pseudomonadati</taxon>
        <taxon>Planctomycetota</taxon>
        <taxon>Planctomycetia</taxon>
        <taxon>Pirellulales</taxon>
        <taxon>Pirellulaceae</taxon>
        <taxon>Novipirellula</taxon>
    </lineage>
</organism>
<dbReference type="RefSeq" id="WP_146599945.1">
    <property type="nucleotide sequence ID" value="NZ_SJPY01000003.1"/>
</dbReference>
<protein>
    <submittedName>
        <fullName evidence="2">Putative lyase</fullName>
    </submittedName>
</protein>
<dbReference type="Pfam" id="PF13646">
    <property type="entry name" value="HEAT_2"/>
    <property type="match status" value="2"/>
</dbReference>
<dbReference type="InterPro" id="IPR011989">
    <property type="entry name" value="ARM-like"/>
</dbReference>